<protein>
    <submittedName>
        <fullName evidence="1">Uncharacterized protein</fullName>
    </submittedName>
</protein>
<reference evidence="1 2" key="1">
    <citation type="submission" date="2018-12" db="EMBL/GenBank/DDBJ databases">
        <title>Deinococcus radiophilus ATCC 27603 genome sequencing and assembly.</title>
        <authorList>
            <person name="Maclea K.S."/>
            <person name="Maynard C.R."/>
        </authorList>
    </citation>
    <scope>NUCLEOTIDE SEQUENCE [LARGE SCALE GENOMIC DNA]</scope>
    <source>
        <strain evidence="1 2">ATCC 27603</strain>
    </source>
</reference>
<dbReference type="RefSeq" id="WP_126353708.1">
    <property type="nucleotide sequence ID" value="NZ_CP086382.1"/>
</dbReference>
<comment type="caution">
    <text evidence="1">The sequence shown here is derived from an EMBL/GenBank/DDBJ whole genome shotgun (WGS) entry which is preliminary data.</text>
</comment>
<dbReference type="AlphaFoldDB" id="A0A3S0R770"/>
<evidence type="ECO:0000313" key="1">
    <source>
        <dbReference type="EMBL" id="RTR17470.1"/>
    </source>
</evidence>
<gene>
    <name evidence="1" type="ORF">EJ104_13770</name>
</gene>
<dbReference type="EMBL" id="RXPE01000074">
    <property type="protein sequence ID" value="RTR17470.1"/>
    <property type="molecule type" value="Genomic_DNA"/>
</dbReference>
<evidence type="ECO:0000313" key="2">
    <source>
        <dbReference type="Proteomes" id="UP000277766"/>
    </source>
</evidence>
<organism evidence="1 2">
    <name type="scientific">Deinococcus radiophilus</name>
    <dbReference type="NCBI Taxonomy" id="32062"/>
    <lineage>
        <taxon>Bacteria</taxon>
        <taxon>Thermotogati</taxon>
        <taxon>Deinococcota</taxon>
        <taxon>Deinococci</taxon>
        <taxon>Deinococcales</taxon>
        <taxon>Deinococcaceae</taxon>
        <taxon>Deinococcus</taxon>
    </lineage>
</organism>
<keyword evidence="2" id="KW-1185">Reference proteome</keyword>
<accession>A0A3S0R770</accession>
<dbReference type="Proteomes" id="UP000277766">
    <property type="component" value="Unassembled WGS sequence"/>
</dbReference>
<dbReference type="OrthoDB" id="67837at2"/>
<proteinExistence type="predicted"/>
<sequence>MARATFVPAAAEPPKQHFPDLHDPETAQRLIMPLPAVIRMLEVLQVSRQQQATLLNLIERALQGSLPKKLSVDRFTRMNLVDRPLRSPAHPVR</sequence>
<name>A0A3S0R770_9DEIO</name>